<comment type="cofactor">
    <cofactor evidence="4">
        <name>Zn(2+)</name>
        <dbReference type="ChEBI" id="CHEBI:29105"/>
    </cofactor>
    <text evidence="4">Binds 2 Zn(2+) ions.</text>
</comment>
<dbReference type="InterPro" id="IPR017850">
    <property type="entry name" value="Alkaline_phosphatase_core_sf"/>
</dbReference>
<dbReference type="Proteomes" id="UP000558488">
    <property type="component" value="Unassembled WGS sequence"/>
</dbReference>
<evidence type="ECO:0000256" key="2">
    <source>
        <dbReference type="ARBA" id="ARBA00012647"/>
    </source>
</evidence>
<sequence length="292" mass="31823">MQLISNMDIDVILGGGRKYMFPKGTPDPEYPGDASQQGTRADMRNLVQEWLAKHEGAQYVWSRTALFQASQDPSETHLMGLFEPGDMSYEVQRDSKQDPSLKEMTEAALRLLSRNPWGFYLFVERGRICPGHHEGKAYLALTETVSFDDAVHSTSQLTSEKHTLTLVTADHSHVFTFRGYPLRGTSIFGLAPEKAADGKAYTSILYGNGPGFAISGGFRSDVHESQTSNANYKQQAACPLEQDPCWRGCGGVRAWPVGAPGALGAGVEHGGACHGLRCLPGALHHLRPDATC</sequence>
<feature type="binding site" evidence="4">
    <location>
        <position position="124"/>
    </location>
    <ligand>
        <name>Mg(2+)</name>
        <dbReference type="ChEBI" id="CHEBI:18420"/>
    </ligand>
</feature>
<dbReference type="Gene3D" id="3.40.720.10">
    <property type="entry name" value="Alkaline Phosphatase, subunit A"/>
    <property type="match status" value="1"/>
</dbReference>
<evidence type="ECO:0000256" key="3">
    <source>
        <dbReference type="ARBA" id="ARBA00022622"/>
    </source>
</evidence>
<feature type="binding site" evidence="4">
    <location>
        <position position="171"/>
    </location>
    <ligand>
        <name>Zn(2+)</name>
        <dbReference type="ChEBI" id="CHEBI:29105"/>
        <label>2</label>
    </ligand>
</feature>
<dbReference type="GO" id="GO:0098552">
    <property type="term" value="C:side of membrane"/>
    <property type="evidence" value="ECO:0007669"/>
    <property type="project" value="UniProtKB-KW"/>
</dbReference>
<evidence type="ECO:0000256" key="1">
    <source>
        <dbReference type="ARBA" id="ARBA00004609"/>
    </source>
</evidence>
<dbReference type="PANTHER" id="PTHR11596:SF30">
    <property type="entry name" value="INTESTINAL-TYPE ALKALINE PHOSPHATASE"/>
    <property type="match status" value="1"/>
</dbReference>
<dbReference type="PANTHER" id="PTHR11596">
    <property type="entry name" value="ALKALINE PHOSPHATASE"/>
    <property type="match status" value="1"/>
</dbReference>
<dbReference type="AlphaFoldDB" id="A0A7J7RCP1"/>
<keyword evidence="3" id="KW-0449">Lipoprotein</keyword>
<feature type="binding site" evidence="4">
    <location>
        <position position="133"/>
    </location>
    <ligand>
        <name>Zn(2+)</name>
        <dbReference type="ChEBI" id="CHEBI:29105"/>
        <label>2</label>
    </ligand>
</feature>
<evidence type="ECO:0000256" key="4">
    <source>
        <dbReference type="PIRSR" id="PIRSR601952-2"/>
    </source>
</evidence>
<dbReference type="PRINTS" id="PR00113">
    <property type="entry name" value="ALKPHPHTASE"/>
</dbReference>
<keyword evidence="4" id="KW-0479">Metal-binding</keyword>
<evidence type="ECO:0000313" key="6">
    <source>
        <dbReference type="EMBL" id="KAF6273901.1"/>
    </source>
</evidence>
<organism evidence="6 7">
    <name type="scientific">Pipistrellus kuhlii</name>
    <name type="common">Kuhl's pipistrelle</name>
    <dbReference type="NCBI Taxonomy" id="59472"/>
    <lineage>
        <taxon>Eukaryota</taxon>
        <taxon>Metazoa</taxon>
        <taxon>Chordata</taxon>
        <taxon>Craniata</taxon>
        <taxon>Vertebrata</taxon>
        <taxon>Euteleostomi</taxon>
        <taxon>Mammalia</taxon>
        <taxon>Eutheria</taxon>
        <taxon>Laurasiatheria</taxon>
        <taxon>Chiroptera</taxon>
        <taxon>Yangochiroptera</taxon>
        <taxon>Vespertilionidae</taxon>
        <taxon>Pipistrellus</taxon>
    </lineage>
</organism>
<evidence type="ECO:0000313" key="7">
    <source>
        <dbReference type="Proteomes" id="UP000558488"/>
    </source>
</evidence>
<keyword evidence="3" id="KW-0472">Membrane</keyword>
<dbReference type="SUPFAM" id="SSF53649">
    <property type="entry name" value="Alkaline phosphatase-like"/>
    <property type="match status" value="1"/>
</dbReference>
<comment type="similarity">
    <text evidence="5">Belongs to the alkaline phosphatase family.</text>
</comment>
<protein>
    <recommendedName>
        <fullName evidence="2">alkaline phosphatase</fullName>
        <ecNumber evidence="2">3.1.3.1</ecNumber>
    </recommendedName>
</protein>
<feature type="binding site" evidence="4">
    <location>
        <position position="170"/>
    </location>
    <ligand>
        <name>Zn(2+)</name>
        <dbReference type="ChEBI" id="CHEBI:29105"/>
        <label>2</label>
    </ligand>
</feature>
<evidence type="ECO:0000256" key="5">
    <source>
        <dbReference type="RuleBase" id="RU003946"/>
    </source>
</evidence>
<keyword evidence="4" id="KW-0862">Zinc</keyword>
<keyword evidence="3" id="KW-0325">Glycoprotein</keyword>
<comment type="caution">
    <text evidence="6">The sequence shown here is derived from an EMBL/GenBank/DDBJ whole genome shotgun (WGS) entry which is preliminary data.</text>
</comment>
<comment type="cofactor">
    <cofactor evidence="4">
        <name>Mg(2+)</name>
        <dbReference type="ChEBI" id="CHEBI:18420"/>
    </cofactor>
    <text evidence="4">Binds 1 Mg(2+) ion.</text>
</comment>
<dbReference type="SMART" id="SM00098">
    <property type="entry name" value="alkPPc"/>
    <property type="match status" value="1"/>
</dbReference>
<dbReference type="InterPro" id="IPR001952">
    <property type="entry name" value="Alkaline_phosphatase"/>
</dbReference>
<dbReference type="EMBL" id="JACAGB010000083">
    <property type="protein sequence ID" value="KAF6273901.1"/>
    <property type="molecule type" value="Genomic_DNA"/>
</dbReference>
<dbReference type="Pfam" id="PF00245">
    <property type="entry name" value="Alk_phosphatase"/>
    <property type="match status" value="1"/>
</dbReference>
<keyword evidence="7" id="KW-1185">Reference proteome</keyword>
<proteinExistence type="inferred from homology"/>
<comment type="subcellular location">
    <subcellularLocation>
        <location evidence="1">Cell membrane</location>
        <topology evidence="1">Lipid-anchor</topology>
        <topology evidence="1">GPI-anchor</topology>
    </subcellularLocation>
</comment>
<accession>A0A7J7RCP1</accession>
<keyword evidence="3" id="KW-0336">GPI-anchor</keyword>
<dbReference type="GO" id="GO:0005886">
    <property type="term" value="C:plasma membrane"/>
    <property type="evidence" value="ECO:0007669"/>
    <property type="project" value="UniProtKB-SubCell"/>
</dbReference>
<name>A0A7J7RCP1_PIPKU</name>
<gene>
    <name evidence="6" type="ORF">mPipKuh1_010693</name>
</gene>
<dbReference type="EC" id="3.1.3.1" evidence="2"/>
<dbReference type="GO" id="GO:0004035">
    <property type="term" value="F:alkaline phosphatase activity"/>
    <property type="evidence" value="ECO:0007669"/>
    <property type="project" value="UniProtKB-EC"/>
</dbReference>
<reference evidence="6 7" key="1">
    <citation type="journal article" date="2020" name="Nature">
        <title>Six reference-quality genomes reveal evolution of bat adaptations.</title>
        <authorList>
            <person name="Jebb D."/>
            <person name="Huang Z."/>
            <person name="Pippel M."/>
            <person name="Hughes G.M."/>
            <person name="Lavrichenko K."/>
            <person name="Devanna P."/>
            <person name="Winkler S."/>
            <person name="Jermiin L.S."/>
            <person name="Skirmuntt E.C."/>
            <person name="Katzourakis A."/>
            <person name="Burkitt-Gray L."/>
            <person name="Ray D.A."/>
            <person name="Sullivan K.A.M."/>
            <person name="Roscito J.G."/>
            <person name="Kirilenko B.M."/>
            <person name="Davalos L.M."/>
            <person name="Corthals A.P."/>
            <person name="Power M.L."/>
            <person name="Jones G."/>
            <person name="Ransome R.D."/>
            <person name="Dechmann D.K.N."/>
            <person name="Locatelli A.G."/>
            <person name="Puechmaille S.J."/>
            <person name="Fedrigo O."/>
            <person name="Jarvis E.D."/>
            <person name="Hiller M."/>
            <person name="Vernes S.C."/>
            <person name="Myers E.W."/>
            <person name="Teeling E.C."/>
        </authorList>
    </citation>
    <scope>NUCLEOTIDE SEQUENCE [LARGE SCALE GENOMIC DNA]</scope>
    <source>
        <strain evidence="6">MPipKuh1</strain>
        <tissue evidence="6">Flight muscle</tissue>
    </source>
</reference>
<keyword evidence="4" id="KW-0460">Magnesium</keyword>
<dbReference type="GO" id="GO:0046872">
    <property type="term" value="F:metal ion binding"/>
    <property type="evidence" value="ECO:0007669"/>
    <property type="project" value="UniProtKB-KW"/>
</dbReference>